<dbReference type="BioCyc" id="CNIT1237085:G1324-2052-MONOMER"/>
<dbReference type="GeneID" id="13795917"/>
<dbReference type="Gene3D" id="3.10.580.10">
    <property type="entry name" value="CBS-domain"/>
    <property type="match status" value="1"/>
</dbReference>
<protein>
    <submittedName>
        <fullName evidence="4">Putative CBS domain protein</fullName>
    </submittedName>
</protein>
<reference evidence="4 5" key="1">
    <citation type="journal article" date="2012" name="Environ. Microbiol.">
        <title>The genome of the ammonia-oxidizing Candidatus Nitrososphaera gargensis: insights into metabolic versatility and environmental adaptations.</title>
        <authorList>
            <person name="Spang A."/>
            <person name="Poehlein A."/>
            <person name="Offre P."/>
            <person name="Zumbragel S."/>
            <person name="Haider S."/>
            <person name="Rychlik N."/>
            <person name="Nowka B."/>
            <person name="Schmeisser C."/>
            <person name="Lebedeva E.V."/>
            <person name="Rattei T."/>
            <person name="Bohm C."/>
            <person name="Schmid M."/>
            <person name="Galushko A."/>
            <person name="Hatzenpichler R."/>
            <person name="Weinmaier T."/>
            <person name="Daniel R."/>
            <person name="Schleper C."/>
            <person name="Spieck E."/>
            <person name="Streit W."/>
            <person name="Wagner M."/>
        </authorList>
    </citation>
    <scope>NUCLEOTIDE SEQUENCE [LARGE SCALE GENOMIC DNA]</scope>
    <source>
        <strain evidence="5">Ga9.2</strain>
    </source>
</reference>
<dbReference type="Proteomes" id="UP000008037">
    <property type="component" value="Chromosome"/>
</dbReference>
<dbReference type="InterPro" id="IPR000644">
    <property type="entry name" value="CBS_dom"/>
</dbReference>
<feature type="domain" description="CBS" evidence="3">
    <location>
        <begin position="63"/>
        <end position="121"/>
    </location>
</feature>
<sequence length="197" mass="21405">MVDEKKKSTITNLYRYSDLSVEAIAQQVDMDASAVQQIIDNLTREDALEVLIEQSITKVEKIMSPIVISLDVSKTPREAAALMAENQVGSVVVTKNGKPFGIVTQSDIVRWAGKWPKLLDSKLEGIASVPLIKVGRGTSVEEAAQIMMKNQIHKLPVVDGEKLLGIVTITDLAVFLSPSRRPGLALSVLQAISRGTK</sequence>
<dbReference type="PROSITE" id="PS51371">
    <property type="entry name" value="CBS"/>
    <property type="match status" value="2"/>
</dbReference>
<dbReference type="InParanoid" id="K0ICA0"/>
<dbReference type="InterPro" id="IPR046342">
    <property type="entry name" value="CBS_dom_sf"/>
</dbReference>
<keyword evidence="5" id="KW-1185">Reference proteome</keyword>
<dbReference type="EMBL" id="CP002408">
    <property type="protein sequence ID" value="AFU58986.1"/>
    <property type="molecule type" value="Genomic_DNA"/>
</dbReference>
<dbReference type="Pfam" id="PF00571">
    <property type="entry name" value="CBS"/>
    <property type="match status" value="2"/>
</dbReference>
<dbReference type="SMART" id="SM00116">
    <property type="entry name" value="CBS"/>
    <property type="match status" value="2"/>
</dbReference>
<dbReference type="RefSeq" id="WP_015019521.1">
    <property type="nucleotide sequence ID" value="NC_018719.1"/>
</dbReference>
<evidence type="ECO:0000256" key="1">
    <source>
        <dbReference type="ARBA" id="ARBA00023122"/>
    </source>
</evidence>
<feature type="domain" description="CBS" evidence="3">
    <location>
        <begin position="126"/>
        <end position="186"/>
    </location>
</feature>
<gene>
    <name evidence="4" type="ordered locus">Ngar_c20540</name>
</gene>
<dbReference type="KEGG" id="nga:Ngar_c20540"/>
<evidence type="ECO:0000313" key="5">
    <source>
        <dbReference type="Proteomes" id="UP000008037"/>
    </source>
</evidence>
<dbReference type="AlphaFoldDB" id="K0ICA0"/>
<dbReference type="STRING" id="1237085.Ngar_c20540"/>
<evidence type="ECO:0000313" key="4">
    <source>
        <dbReference type="EMBL" id="AFU58986.1"/>
    </source>
</evidence>
<dbReference type="PANTHER" id="PTHR43080">
    <property type="entry name" value="CBS DOMAIN-CONTAINING PROTEIN CBSX3, MITOCHONDRIAL"/>
    <property type="match status" value="1"/>
</dbReference>
<dbReference type="SUPFAM" id="SSF54631">
    <property type="entry name" value="CBS-domain pair"/>
    <property type="match status" value="1"/>
</dbReference>
<proteinExistence type="predicted"/>
<evidence type="ECO:0000256" key="2">
    <source>
        <dbReference type="PROSITE-ProRule" id="PRU00703"/>
    </source>
</evidence>
<dbReference type="HOGENOM" id="CLU_1381443_0_0_2"/>
<name>K0ICA0_NITGG</name>
<dbReference type="PANTHER" id="PTHR43080:SF2">
    <property type="entry name" value="CBS DOMAIN-CONTAINING PROTEIN"/>
    <property type="match status" value="1"/>
</dbReference>
<keyword evidence="1 2" id="KW-0129">CBS domain</keyword>
<accession>K0ICA0</accession>
<dbReference type="InterPro" id="IPR051257">
    <property type="entry name" value="Diverse_CBS-Domain"/>
</dbReference>
<evidence type="ECO:0000259" key="3">
    <source>
        <dbReference type="PROSITE" id="PS51371"/>
    </source>
</evidence>
<organism evidence="4 5">
    <name type="scientific">Nitrososphaera gargensis (strain Ga9.2)</name>
    <dbReference type="NCBI Taxonomy" id="1237085"/>
    <lineage>
        <taxon>Archaea</taxon>
        <taxon>Nitrososphaerota</taxon>
        <taxon>Nitrososphaeria</taxon>
        <taxon>Nitrososphaerales</taxon>
        <taxon>Nitrososphaeraceae</taxon>
        <taxon>Nitrososphaera</taxon>
    </lineage>
</organism>